<evidence type="ECO:0000313" key="5">
    <source>
        <dbReference type="Proteomes" id="UP000230869"/>
    </source>
</evidence>
<evidence type="ECO:0000256" key="1">
    <source>
        <dbReference type="ARBA" id="ARBA00022679"/>
    </source>
</evidence>
<gene>
    <name evidence="4" type="ORF">COV49_02235</name>
</gene>
<dbReference type="InterPro" id="IPR001296">
    <property type="entry name" value="Glyco_trans_1"/>
</dbReference>
<keyword evidence="1" id="KW-0808">Transferase</keyword>
<evidence type="ECO:0000259" key="3">
    <source>
        <dbReference type="Pfam" id="PF13439"/>
    </source>
</evidence>
<dbReference type="InterPro" id="IPR028098">
    <property type="entry name" value="Glyco_trans_4-like_N"/>
</dbReference>
<dbReference type="AlphaFoldDB" id="A0A2M6K947"/>
<dbReference type="Gene3D" id="3.40.50.2000">
    <property type="entry name" value="Glycogen Phosphorylase B"/>
    <property type="match status" value="2"/>
</dbReference>
<comment type="caution">
    <text evidence="4">The sequence shown here is derived from an EMBL/GenBank/DDBJ whole genome shotgun (WGS) entry which is preliminary data.</text>
</comment>
<dbReference type="PANTHER" id="PTHR46401:SF2">
    <property type="entry name" value="GLYCOSYLTRANSFERASE WBBK-RELATED"/>
    <property type="match status" value="1"/>
</dbReference>
<evidence type="ECO:0008006" key="6">
    <source>
        <dbReference type="Google" id="ProtNLM"/>
    </source>
</evidence>
<dbReference type="Pfam" id="PF00534">
    <property type="entry name" value="Glycos_transf_1"/>
    <property type="match status" value="1"/>
</dbReference>
<feature type="domain" description="Glycosyl transferase family 1" evidence="2">
    <location>
        <begin position="244"/>
        <end position="402"/>
    </location>
</feature>
<organism evidence="4 5">
    <name type="scientific">Candidatus Falkowbacteria bacterium CG11_big_fil_rev_8_21_14_0_20_39_10</name>
    <dbReference type="NCBI Taxonomy" id="1974570"/>
    <lineage>
        <taxon>Bacteria</taxon>
        <taxon>Candidatus Falkowiibacteriota</taxon>
    </lineage>
</organism>
<sequence length="422" mass="48966">MLIGIDASRANRQHKTGTEWYSYYLIRNLAQIDPKNEYILYTDKPLNGGLLDLTNSSQKFNQIKINKKGYQTIKSPHNNFKAKILKWPFSFFWTLGRLSLEMLVYKPDVLFVPAHTLPLFIPEKTINTIHDVAFERDRYLYRYDKMGPEDRLGKRFLSLLVRIFTLNKYSANSLDYLRWSTRYALKKAKKIIAVSNFTKKEILEIYQTQPEKIKVIHNGYSDFLYKKIDDDYRIRIVLDKYGVERPYILYVGRLEKKKNTPALIEAFALAREKNKKIKEKLVLIGDAGFGFDEVKYMIGEYDLGQEVIIPGWVEEDDMPCFYSGATAFIFPSKHEGFGIPMLQAMGCQVPLAVSEIPVLHEVAGEAALFFCPYNTELIAGAIEKILTDEDLRKDLIKKGQERVKNFSWRKCAEETLRVIEGL</sequence>
<reference evidence="4 5" key="1">
    <citation type="submission" date="2017-09" db="EMBL/GenBank/DDBJ databases">
        <title>Depth-based differentiation of microbial function through sediment-hosted aquifers and enrichment of novel symbionts in the deep terrestrial subsurface.</title>
        <authorList>
            <person name="Probst A.J."/>
            <person name="Ladd B."/>
            <person name="Jarett J.K."/>
            <person name="Geller-Mcgrath D.E."/>
            <person name="Sieber C.M."/>
            <person name="Emerson J.B."/>
            <person name="Anantharaman K."/>
            <person name="Thomas B.C."/>
            <person name="Malmstrom R."/>
            <person name="Stieglmeier M."/>
            <person name="Klingl A."/>
            <person name="Woyke T."/>
            <person name="Ryan C.M."/>
            <person name="Banfield J.F."/>
        </authorList>
    </citation>
    <scope>NUCLEOTIDE SEQUENCE [LARGE SCALE GENOMIC DNA]</scope>
    <source>
        <strain evidence="4">CG11_big_fil_rev_8_21_14_0_20_39_10</strain>
    </source>
</reference>
<name>A0A2M6K947_9BACT</name>
<evidence type="ECO:0000259" key="2">
    <source>
        <dbReference type="Pfam" id="PF00534"/>
    </source>
</evidence>
<dbReference type="Proteomes" id="UP000230869">
    <property type="component" value="Unassembled WGS sequence"/>
</dbReference>
<dbReference type="CDD" id="cd03809">
    <property type="entry name" value="GT4_MtfB-like"/>
    <property type="match status" value="1"/>
</dbReference>
<dbReference type="GO" id="GO:0016757">
    <property type="term" value="F:glycosyltransferase activity"/>
    <property type="evidence" value="ECO:0007669"/>
    <property type="project" value="InterPro"/>
</dbReference>
<feature type="domain" description="Glycosyltransferase subfamily 4-like N-terminal" evidence="3">
    <location>
        <begin position="83"/>
        <end position="220"/>
    </location>
</feature>
<dbReference type="EMBL" id="PCWW01000036">
    <property type="protein sequence ID" value="PIR13440.1"/>
    <property type="molecule type" value="Genomic_DNA"/>
</dbReference>
<dbReference type="SUPFAM" id="SSF53756">
    <property type="entry name" value="UDP-Glycosyltransferase/glycogen phosphorylase"/>
    <property type="match status" value="1"/>
</dbReference>
<accession>A0A2M6K947</accession>
<evidence type="ECO:0000313" key="4">
    <source>
        <dbReference type="EMBL" id="PIR13440.1"/>
    </source>
</evidence>
<dbReference type="PANTHER" id="PTHR46401">
    <property type="entry name" value="GLYCOSYLTRANSFERASE WBBK-RELATED"/>
    <property type="match status" value="1"/>
</dbReference>
<dbReference type="Pfam" id="PF13439">
    <property type="entry name" value="Glyco_transf_4"/>
    <property type="match status" value="1"/>
</dbReference>
<proteinExistence type="predicted"/>
<protein>
    <recommendedName>
        <fullName evidence="6">Glycosyl transferase family 1</fullName>
    </recommendedName>
</protein>